<reference evidence="2" key="1">
    <citation type="journal article" date="2021" name="Front. Plant Sci.">
        <title>Chromosome-Scale Genome Assembly for Chinese Sour Jujube and Insights Into Its Genome Evolution and Domestication Signature.</title>
        <authorList>
            <person name="Shen L.-Y."/>
            <person name="Luo H."/>
            <person name="Wang X.-L."/>
            <person name="Wang X.-M."/>
            <person name="Qiu X.-J."/>
            <person name="Liu H."/>
            <person name="Zhou S.-S."/>
            <person name="Jia K.-H."/>
            <person name="Nie S."/>
            <person name="Bao Y.-T."/>
            <person name="Zhang R.-G."/>
            <person name="Yun Q.-Z."/>
            <person name="Chai Y.-H."/>
            <person name="Lu J.-Y."/>
            <person name="Li Y."/>
            <person name="Zhao S.-W."/>
            <person name="Mao J.-F."/>
            <person name="Jia S.-G."/>
            <person name="Mao Y.-M."/>
        </authorList>
    </citation>
    <scope>NUCLEOTIDE SEQUENCE</scope>
    <source>
        <strain evidence="2">AT0</strain>
        <tissue evidence="2">Leaf</tissue>
    </source>
</reference>
<evidence type="ECO:0000313" key="3">
    <source>
        <dbReference type="Proteomes" id="UP000813462"/>
    </source>
</evidence>
<dbReference type="Pfam" id="PF13602">
    <property type="entry name" value="ADH_zinc_N_2"/>
    <property type="match status" value="3"/>
</dbReference>
<feature type="domain" description="Enoyl reductase (ER)" evidence="1">
    <location>
        <begin position="781"/>
        <end position="1092"/>
    </location>
</feature>
<dbReference type="SUPFAM" id="SSF50129">
    <property type="entry name" value="GroES-like"/>
    <property type="match status" value="3"/>
</dbReference>
<dbReference type="Pfam" id="PF08240">
    <property type="entry name" value="ADH_N"/>
    <property type="match status" value="3"/>
</dbReference>
<dbReference type="InterPro" id="IPR052733">
    <property type="entry name" value="Chloroplast_QOR"/>
</dbReference>
<dbReference type="GO" id="GO:0016491">
    <property type="term" value="F:oxidoreductase activity"/>
    <property type="evidence" value="ECO:0007669"/>
    <property type="project" value="InterPro"/>
</dbReference>
<dbReference type="EMBL" id="JAEACU010000009">
    <property type="protein sequence ID" value="KAH7517602.1"/>
    <property type="molecule type" value="Genomic_DNA"/>
</dbReference>
<dbReference type="InterPro" id="IPR036291">
    <property type="entry name" value="NAD(P)-bd_dom_sf"/>
</dbReference>
<dbReference type="Gene3D" id="3.90.180.10">
    <property type="entry name" value="Medium-chain alcohol dehydrogenases, catalytic domain"/>
    <property type="match status" value="3"/>
</dbReference>
<feature type="domain" description="Enoyl reductase (ER)" evidence="1">
    <location>
        <begin position="407"/>
        <end position="716"/>
    </location>
</feature>
<dbReference type="Proteomes" id="UP000813462">
    <property type="component" value="Unassembled WGS sequence"/>
</dbReference>
<dbReference type="Gene3D" id="3.40.50.720">
    <property type="entry name" value="NAD(P)-binding Rossmann-like Domain"/>
    <property type="match status" value="3"/>
</dbReference>
<dbReference type="InterPro" id="IPR011032">
    <property type="entry name" value="GroES-like_sf"/>
</dbReference>
<dbReference type="PANTHER" id="PTHR44013:SF1">
    <property type="entry name" value="ZINC-TYPE ALCOHOL DEHYDROGENASE-LIKE PROTEIN C16A3.02C"/>
    <property type="match status" value="1"/>
</dbReference>
<comment type="caution">
    <text evidence="2">The sequence shown here is derived from an EMBL/GenBank/DDBJ whole genome shotgun (WGS) entry which is preliminary data.</text>
</comment>
<dbReference type="CDD" id="cd08267">
    <property type="entry name" value="MDR1"/>
    <property type="match status" value="3"/>
</dbReference>
<evidence type="ECO:0000259" key="1">
    <source>
        <dbReference type="SMART" id="SM00829"/>
    </source>
</evidence>
<dbReference type="InterPro" id="IPR020843">
    <property type="entry name" value="ER"/>
</dbReference>
<name>A0A978URV2_ZIZJJ</name>
<dbReference type="SUPFAM" id="SSF51735">
    <property type="entry name" value="NAD(P)-binding Rossmann-fold domains"/>
    <property type="match status" value="3"/>
</dbReference>
<dbReference type="SMART" id="SM00829">
    <property type="entry name" value="PKS_ER"/>
    <property type="match status" value="3"/>
</dbReference>
<dbReference type="AlphaFoldDB" id="A0A978URV2"/>
<organism evidence="2 3">
    <name type="scientific">Ziziphus jujuba var. spinosa</name>
    <dbReference type="NCBI Taxonomy" id="714518"/>
    <lineage>
        <taxon>Eukaryota</taxon>
        <taxon>Viridiplantae</taxon>
        <taxon>Streptophyta</taxon>
        <taxon>Embryophyta</taxon>
        <taxon>Tracheophyta</taxon>
        <taxon>Spermatophyta</taxon>
        <taxon>Magnoliopsida</taxon>
        <taxon>eudicotyledons</taxon>
        <taxon>Gunneridae</taxon>
        <taxon>Pentapetalae</taxon>
        <taxon>rosids</taxon>
        <taxon>fabids</taxon>
        <taxon>Rosales</taxon>
        <taxon>Rhamnaceae</taxon>
        <taxon>Paliureae</taxon>
        <taxon>Ziziphus</taxon>
    </lineage>
</organism>
<dbReference type="InterPro" id="IPR013154">
    <property type="entry name" value="ADH-like_N"/>
</dbReference>
<proteinExistence type="predicted"/>
<accession>A0A978URV2</accession>
<sequence length="1094" mass="117344">MILDRSDLENDQSEFTWNDRYMEEKLMRAVQYSRYGGGPSGLEHVEVPIPTPNKDEILVKVEAASLNPFDWKVQKGILWPLFPSKFPQIPGNDVAGEVIKVGPGVKKFKAGDKVVAMITPGIGGGLAEYAVSKESLTVARPPEVSAAHGAPLPVAGLTAHQAVTESAGVNLDGSGKHKNILIIAASGGVGHYAVQLAKLGNTHVTATCGARNMEIVKSLGADEVLDYKTPDGAALRSPSGRKYDVVIYCAAGIPWSTFEPNLSENGKVIDITPVPTALFGYALRMLSKKKLVPMLLKPKGENLDFLVNLVREGKLKTIIDSKYPLSKAEDAWAKSIEGHATGKIIVEPYARLVWLCQLMHEPRRVTAIEVENSAQLQLIKLRRSLNNLVWIMAEKLMHGVRYNGYGGGPSGLEHVDVPIPTPNKDEILVKVEAASLNPFDWKVQKGMLWPLFPSKFPQIPGNDVAGEVVKVGPGVKKVKAGDKVVAMVTPSVGGGLAEFAVVKERLTVIRPPEVSAAHGAGIPVAGLTAHQAITQSAGVNLDGSGKHKNILIIAASGGVGHYAVQLAKLGNTHVTATCGARNMEIVKSLGADEVLDYKTPDGAALRSPSGRKYDVVLYCAAGIPWSTFEPNLSENGKVIDITPVPTALFGYALRMLSKKKLVPMLLKPKGENLDFLVNLVREGKLKTIIDSKYPLSKAEDAWAKSIEGHATGKIIVEPYSAVQRKIRWQLSIGFLHVRGEMEMYQKSQLRLQVELEKVIELGVWIMAEKLMHAVQYSGYGGGPSGLKHVEVPIPNLNNDDILLKVEAASLNPFDWKVQKGMLRPLLPRKFPQIPGNDVAGEIVKVGEAIKNFKPGDKVVAMINPAIGGALAEFAVAREKVTVARPPEVSAADGAGLPVAGLTAHQALTQSAGIKLDGTGKQANVLVTAASGGVGHYAVQLAKLGNVHVTATCGARNIQLVKSLGADEVLDYKTPDGAALNSPSGRKYDAVIHCATGIPWSTFEPNLSENGKVIDITPSPSSLITYAFKKLTFSKKLMVPVILNPKGENLDFLVKLVKEGKLKTIIDSKYPLSKAEDAWAKSIDGHATGKIIVEP</sequence>
<feature type="domain" description="Enoyl reductase (ER)" evidence="1">
    <location>
        <begin position="37"/>
        <end position="346"/>
    </location>
</feature>
<dbReference type="PANTHER" id="PTHR44013">
    <property type="entry name" value="ZINC-TYPE ALCOHOL DEHYDROGENASE-LIKE PROTEIN C16A3.02C"/>
    <property type="match status" value="1"/>
</dbReference>
<evidence type="ECO:0000313" key="2">
    <source>
        <dbReference type="EMBL" id="KAH7517602.1"/>
    </source>
</evidence>
<protein>
    <recommendedName>
        <fullName evidence="1">Enoyl reductase (ER) domain-containing protein</fullName>
    </recommendedName>
</protein>
<gene>
    <name evidence="2" type="ORF">FEM48_Zijuj09G0082300</name>
</gene>